<feature type="region of interest" description="Disordered" evidence="10">
    <location>
        <begin position="263"/>
        <end position="293"/>
    </location>
</feature>
<dbReference type="InterPro" id="IPR004827">
    <property type="entry name" value="bZIP"/>
</dbReference>
<comment type="subunit">
    <text evidence="9">Homodimer. Binds DNA as a dimer.</text>
</comment>
<dbReference type="InterPro" id="IPR047106">
    <property type="entry name" value="NFIL3-like_bZIP"/>
</dbReference>
<dbReference type="PROSITE" id="PS50217">
    <property type="entry name" value="BZIP"/>
    <property type="match status" value="1"/>
</dbReference>
<keyword evidence="6" id="KW-0804">Transcription</keyword>
<feature type="region of interest" description="Disordered" evidence="10">
    <location>
        <begin position="385"/>
        <end position="410"/>
    </location>
</feature>
<dbReference type="Proteomes" id="UP000824782">
    <property type="component" value="Unassembled WGS sequence"/>
</dbReference>
<comment type="similarity">
    <text evidence="1">Belongs to the bZIP family. NFIL3 subfamily.</text>
</comment>
<dbReference type="Pfam" id="PF07716">
    <property type="entry name" value="bZIP_2"/>
    <property type="match status" value="1"/>
</dbReference>
<dbReference type="CDD" id="cd14694">
    <property type="entry name" value="bZIP_NFIL3"/>
    <property type="match status" value="1"/>
</dbReference>
<dbReference type="InterPro" id="IPR046347">
    <property type="entry name" value="bZIP_sf"/>
</dbReference>
<evidence type="ECO:0000256" key="4">
    <source>
        <dbReference type="ARBA" id="ARBA00023108"/>
    </source>
</evidence>
<dbReference type="GO" id="GO:0003677">
    <property type="term" value="F:DNA binding"/>
    <property type="evidence" value="ECO:0007669"/>
    <property type="project" value="UniProtKB-KW"/>
</dbReference>
<dbReference type="GO" id="GO:0007623">
    <property type="term" value="P:circadian rhythm"/>
    <property type="evidence" value="ECO:0007669"/>
    <property type="project" value="TreeGrafter"/>
</dbReference>
<dbReference type="PROSITE" id="PS00036">
    <property type="entry name" value="BZIP_BASIC"/>
    <property type="match status" value="1"/>
</dbReference>
<dbReference type="PANTHER" id="PTHR15284:SF6">
    <property type="entry name" value="HYPOTHETICAL LOC799271-RELATED"/>
    <property type="match status" value="1"/>
</dbReference>
<evidence type="ECO:0000256" key="7">
    <source>
        <dbReference type="ARBA" id="ARBA00023242"/>
    </source>
</evidence>
<evidence type="ECO:0000256" key="6">
    <source>
        <dbReference type="ARBA" id="ARBA00023163"/>
    </source>
</evidence>
<dbReference type="PANTHER" id="PTHR15284">
    <property type="entry name" value="NUCLEAR FACTOR INTERLEUKIN-3-REGULATED PROTEIN"/>
    <property type="match status" value="1"/>
</dbReference>
<keyword evidence="5" id="KW-0238">DNA-binding</keyword>
<keyword evidence="4" id="KW-0090">Biological rhythms</keyword>
<evidence type="ECO:0000256" key="2">
    <source>
        <dbReference type="ARBA" id="ARBA00018259"/>
    </source>
</evidence>
<evidence type="ECO:0000259" key="11">
    <source>
        <dbReference type="PROSITE" id="PS50217"/>
    </source>
</evidence>
<protein>
    <recommendedName>
        <fullName evidence="2">Nuclear factor interleukin-3-regulated protein</fullName>
    </recommendedName>
</protein>
<dbReference type="SMART" id="SM00338">
    <property type="entry name" value="BRLZ"/>
    <property type="match status" value="1"/>
</dbReference>
<dbReference type="FunFam" id="1.20.5.170:FF:000025">
    <property type="entry name" value="nuclear factor interleukin-3-regulated protein-like"/>
    <property type="match status" value="1"/>
</dbReference>
<evidence type="ECO:0000256" key="1">
    <source>
        <dbReference type="ARBA" id="ARBA00006079"/>
    </source>
</evidence>
<feature type="region of interest" description="Disordered" evidence="10">
    <location>
        <begin position="121"/>
        <end position="143"/>
    </location>
</feature>
<evidence type="ECO:0000256" key="5">
    <source>
        <dbReference type="ARBA" id="ARBA00023125"/>
    </source>
</evidence>
<dbReference type="InterPro" id="IPR047229">
    <property type="entry name" value="NFIL3-like"/>
</dbReference>
<evidence type="ECO:0000313" key="12">
    <source>
        <dbReference type="EMBL" id="KAG8547026.1"/>
    </source>
</evidence>
<dbReference type="SUPFAM" id="SSF57959">
    <property type="entry name" value="Leucine zipper domain"/>
    <property type="match status" value="1"/>
</dbReference>
<dbReference type="AlphaFoldDB" id="A0AAV6ZKC6"/>
<feature type="region of interest" description="Disordered" evidence="10">
    <location>
        <begin position="163"/>
        <end position="216"/>
    </location>
</feature>
<proteinExistence type="inferred from homology"/>
<feature type="compositionally biased region" description="Basic and acidic residues" evidence="10">
    <location>
        <begin position="186"/>
        <end position="210"/>
    </location>
</feature>
<reference evidence="12" key="1">
    <citation type="thesis" date="2020" institute="ProQuest LLC" country="789 East Eisenhower Parkway, Ann Arbor, MI, USA">
        <title>Comparative Genomics and Chromosome Evolution.</title>
        <authorList>
            <person name="Mudd A.B."/>
        </authorList>
    </citation>
    <scope>NUCLEOTIDE SEQUENCE</scope>
    <source>
        <strain evidence="12">237g6f4</strain>
        <tissue evidence="12">Blood</tissue>
    </source>
</reference>
<feature type="compositionally biased region" description="Low complexity" evidence="10">
    <location>
        <begin position="163"/>
        <end position="180"/>
    </location>
</feature>
<feature type="compositionally biased region" description="Pro residues" evidence="10">
    <location>
        <begin position="272"/>
        <end position="281"/>
    </location>
</feature>
<comment type="function">
    <text evidence="8">May act as a transcriptional regulator of a number of proteins of the circadian clock.</text>
</comment>
<comment type="caution">
    <text evidence="12">The sequence shown here is derived from an EMBL/GenBank/DDBJ whole genome shotgun (WGS) entry which is preliminary data.</text>
</comment>
<sequence length="439" mass="48014">MASSVCISLSVLWERTANTHGLQQAELRRCDLPVSEHFDAAVSPLMTSEVQPGTAPEIRSLVPKIGNHTNDPDTRGIFLFDLQRCTILAQLSDLSPPALSPHPNMNGQVPCSASEDLSLHQAPPTLEPYAPPPSVSTQSALEDTSATGSLLSTSGLLLARSLLGRRSTSTSPTHSPSNSSLRRRREFTPDEKKDDTYWDKRKKNNEAAKRSREKRRAGDLALEGRVIALLEENARLRAELLALRFRFGLVRDPCEEARGSYTQPCGLLDPTPQNPPPPPMPHSEDSGFSTPSVGSPVFFEDRVPEQEPQPLPPSSINYYGPVPAETVENPRGRLDTHPDTYKSLPHKLRFKACAPGEEFPHAAAPVSREMNSFPTEVAQAFPQQPMACPRGRWGNQGQDVTPAQGAESTELRSQLASLSAEVAQLKRIFSEQMGRSGPD</sequence>
<dbReference type="EMBL" id="WNYA01000862">
    <property type="protein sequence ID" value="KAG8547026.1"/>
    <property type="molecule type" value="Genomic_DNA"/>
</dbReference>
<keyword evidence="13" id="KW-1185">Reference proteome</keyword>
<keyword evidence="3" id="KW-0805">Transcription regulation</keyword>
<evidence type="ECO:0000256" key="3">
    <source>
        <dbReference type="ARBA" id="ARBA00023015"/>
    </source>
</evidence>
<organism evidence="12 13">
    <name type="scientific">Engystomops pustulosus</name>
    <name type="common">Tungara frog</name>
    <name type="synonym">Physalaemus pustulosus</name>
    <dbReference type="NCBI Taxonomy" id="76066"/>
    <lineage>
        <taxon>Eukaryota</taxon>
        <taxon>Metazoa</taxon>
        <taxon>Chordata</taxon>
        <taxon>Craniata</taxon>
        <taxon>Vertebrata</taxon>
        <taxon>Euteleostomi</taxon>
        <taxon>Amphibia</taxon>
        <taxon>Batrachia</taxon>
        <taxon>Anura</taxon>
        <taxon>Neobatrachia</taxon>
        <taxon>Hyloidea</taxon>
        <taxon>Leptodactylidae</taxon>
        <taxon>Leiuperinae</taxon>
        <taxon>Engystomops</taxon>
    </lineage>
</organism>
<feature type="compositionally biased region" description="Pro residues" evidence="10">
    <location>
        <begin position="125"/>
        <end position="134"/>
    </location>
</feature>
<dbReference type="GO" id="GO:0005634">
    <property type="term" value="C:nucleus"/>
    <property type="evidence" value="ECO:0007669"/>
    <property type="project" value="TreeGrafter"/>
</dbReference>
<accession>A0AAV6ZKC6</accession>
<feature type="domain" description="BZIP" evidence="11">
    <location>
        <begin position="194"/>
        <end position="244"/>
    </location>
</feature>
<evidence type="ECO:0000256" key="8">
    <source>
        <dbReference type="ARBA" id="ARBA00053991"/>
    </source>
</evidence>
<dbReference type="Gene3D" id="1.20.5.170">
    <property type="match status" value="1"/>
</dbReference>
<dbReference type="GO" id="GO:0003700">
    <property type="term" value="F:DNA-binding transcription factor activity"/>
    <property type="evidence" value="ECO:0007669"/>
    <property type="project" value="InterPro"/>
</dbReference>
<keyword evidence="7" id="KW-0539">Nucleus</keyword>
<evidence type="ECO:0000256" key="10">
    <source>
        <dbReference type="SAM" id="MobiDB-lite"/>
    </source>
</evidence>
<gene>
    <name evidence="12" type="ORF">GDO81_029307</name>
</gene>
<evidence type="ECO:0000313" key="13">
    <source>
        <dbReference type="Proteomes" id="UP000824782"/>
    </source>
</evidence>
<evidence type="ECO:0000256" key="9">
    <source>
        <dbReference type="ARBA" id="ARBA00061957"/>
    </source>
</evidence>
<name>A0AAV6ZKC6_ENGPU</name>